<dbReference type="InterPro" id="IPR004617">
    <property type="entry name" value="ApaH"/>
</dbReference>
<dbReference type="CDD" id="cd07422">
    <property type="entry name" value="MPP_ApaH"/>
    <property type="match status" value="1"/>
</dbReference>
<dbReference type="EC" id="3.6.1.41" evidence="3"/>
<dbReference type="PATRIC" id="fig|1260251.3.peg.1457"/>
<evidence type="ECO:0000256" key="6">
    <source>
        <dbReference type="ARBA" id="ARBA00032248"/>
    </source>
</evidence>
<dbReference type="HOGENOM" id="CLU_056184_2_0_6"/>
<evidence type="ECO:0000256" key="7">
    <source>
        <dbReference type="ARBA" id="ARBA00033210"/>
    </source>
</evidence>
<keyword evidence="4 10" id="KW-0378">Hydrolase</keyword>
<evidence type="ECO:0000256" key="8">
    <source>
        <dbReference type="ARBA" id="ARBA00049417"/>
    </source>
</evidence>
<protein>
    <recommendedName>
        <fullName evidence="3">bis(5'-nucleosyl)-tetraphosphatase (symmetrical)</fullName>
        <ecNumber evidence="3">3.6.1.41</ecNumber>
    </recommendedName>
    <alternativeName>
        <fullName evidence="6">Ap4A hydrolase</fullName>
    </alternativeName>
    <alternativeName>
        <fullName evidence="5">Diadenosine 5',5'''-P1,P4-tetraphosphate pyrophosphohydrolase</fullName>
    </alternativeName>
    <alternativeName>
        <fullName evidence="7">Diadenosine tetraphosphatase</fullName>
    </alternativeName>
</protein>
<dbReference type="InterPro" id="IPR029052">
    <property type="entry name" value="Metallo-depent_PP-like"/>
</dbReference>
<dbReference type="Gene3D" id="3.60.21.10">
    <property type="match status" value="1"/>
</dbReference>
<feature type="domain" description="Calcineurin-like phosphoesterase" evidence="9">
    <location>
        <begin position="5"/>
        <end position="157"/>
    </location>
</feature>
<evidence type="ECO:0000256" key="4">
    <source>
        <dbReference type="ARBA" id="ARBA00022801"/>
    </source>
</evidence>
<proteinExistence type="inferred from homology"/>
<dbReference type="Pfam" id="PF00149">
    <property type="entry name" value="Metallophos"/>
    <property type="match status" value="1"/>
</dbReference>
<sequence>MAEYAIGDVHACLPELQALLTAIRFDPTNDRVWFTGDLVGRGPQPAETLRFIRGLGERAEAVLGNHDIHCLAVAEGTGRQRKDDNLAPLLKAEDRATLIDWLRQRPLLCDISAGAHTLVHAGIPPQWDLDDARRLAREAEALLRGPDCPQLLAHLYGNDPDRWQEDLTGWDRARFIINAFTRMRYCGADGRLRFQHNGPPEAAPADHYPWYEAPGQHLADSGRTVIAGHWSRLGQRSGPGYVTLDTGCLWGGALTALRLDGPKPVFTQVACPGNLRPA</sequence>
<dbReference type="PANTHER" id="PTHR40942:SF4">
    <property type="entry name" value="CYTOCHROME C5"/>
    <property type="match status" value="1"/>
</dbReference>
<reference evidence="10 11" key="1">
    <citation type="journal article" date="2013" name="Genome Announc.">
        <title>Draft Genome of Spiribacter salinus M19-40, an Abundant Gammaproteobacterium in Aquatic Hypersaline Environments.</title>
        <authorList>
            <person name="Leon M.J."/>
            <person name="Ghai R."/>
            <person name="Fernandez A.B."/>
            <person name="Sanchez-Porro C."/>
            <person name="Rodriguez-Valera F."/>
            <person name="Ventosa A."/>
        </authorList>
    </citation>
    <scope>NUCLEOTIDE SEQUENCE [LARGE SCALE GENOMIC DNA]</scope>
    <source>
        <strain evidence="10">M19-40</strain>
    </source>
</reference>
<dbReference type="KEGG" id="ssal:SPISAL_07205"/>
<comment type="catalytic activity">
    <reaction evidence="8">
        <text>P(1),P(4)-bis(5'-adenosyl) tetraphosphate + H2O = 2 ADP + 2 H(+)</text>
        <dbReference type="Rhea" id="RHEA:24252"/>
        <dbReference type="ChEBI" id="CHEBI:15377"/>
        <dbReference type="ChEBI" id="CHEBI:15378"/>
        <dbReference type="ChEBI" id="CHEBI:58141"/>
        <dbReference type="ChEBI" id="CHEBI:456216"/>
        <dbReference type="EC" id="3.6.1.41"/>
    </reaction>
</comment>
<gene>
    <name evidence="10" type="primary">apaH</name>
    <name evidence="10" type="ORF">SPISAL_07205</name>
</gene>
<dbReference type="PIRSF" id="PIRSF000903">
    <property type="entry name" value="B5n-ttraPtase_sm"/>
    <property type="match status" value="1"/>
</dbReference>
<dbReference type="RefSeq" id="WP_016353842.1">
    <property type="nucleotide sequence ID" value="NC_021291.1"/>
</dbReference>
<dbReference type="AlphaFoldDB" id="R4V983"/>
<dbReference type="SUPFAM" id="SSF56300">
    <property type="entry name" value="Metallo-dependent phosphatases"/>
    <property type="match status" value="1"/>
</dbReference>
<keyword evidence="11" id="KW-1185">Reference proteome</keyword>
<dbReference type="Proteomes" id="UP000017881">
    <property type="component" value="Chromosome"/>
</dbReference>
<evidence type="ECO:0000256" key="5">
    <source>
        <dbReference type="ARBA" id="ARBA00031248"/>
    </source>
</evidence>
<evidence type="ECO:0000256" key="3">
    <source>
        <dbReference type="ARBA" id="ARBA00012506"/>
    </source>
</evidence>
<evidence type="ECO:0000256" key="2">
    <source>
        <dbReference type="ARBA" id="ARBA00005419"/>
    </source>
</evidence>
<organism evidence="10 11">
    <name type="scientific">Spiribacter salinus M19-40</name>
    <dbReference type="NCBI Taxonomy" id="1260251"/>
    <lineage>
        <taxon>Bacteria</taxon>
        <taxon>Pseudomonadati</taxon>
        <taxon>Pseudomonadota</taxon>
        <taxon>Gammaproteobacteria</taxon>
        <taxon>Chromatiales</taxon>
        <taxon>Ectothiorhodospiraceae</taxon>
        <taxon>Spiribacter</taxon>
    </lineage>
</organism>
<evidence type="ECO:0000256" key="1">
    <source>
        <dbReference type="ARBA" id="ARBA00003413"/>
    </source>
</evidence>
<evidence type="ECO:0000313" key="10">
    <source>
        <dbReference type="EMBL" id="AGM41535.1"/>
    </source>
</evidence>
<dbReference type="EMBL" id="CP005963">
    <property type="protein sequence ID" value="AGM41535.1"/>
    <property type="molecule type" value="Genomic_DNA"/>
</dbReference>
<dbReference type="NCBIfam" id="TIGR00668">
    <property type="entry name" value="apaH"/>
    <property type="match status" value="1"/>
</dbReference>
<dbReference type="eggNOG" id="COG0639">
    <property type="taxonomic scope" value="Bacteria"/>
</dbReference>
<accession>R4V983</accession>
<dbReference type="OrthoDB" id="9807890at2"/>
<dbReference type="NCBIfam" id="NF001204">
    <property type="entry name" value="PRK00166.1"/>
    <property type="match status" value="1"/>
</dbReference>
<dbReference type="PANTHER" id="PTHR40942">
    <property type="match status" value="1"/>
</dbReference>
<name>R4V983_9GAMM</name>
<comment type="function">
    <text evidence="1">Hydrolyzes diadenosine 5',5'''-P1,P4-tetraphosphate to yield ADP.</text>
</comment>
<evidence type="ECO:0000313" key="11">
    <source>
        <dbReference type="Proteomes" id="UP000017881"/>
    </source>
</evidence>
<dbReference type="GO" id="GO:0008803">
    <property type="term" value="F:bis(5'-nucleosyl)-tetraphosphatase (symmetrical) activity"/>
    <property type="evidence" value="ECO:0007669"/>
    <property type="project" value="UniProtKB-EC"/>
</dbReference>
<comment type="similarity">
    <text evidence="2">Belongs to the Ap4A hydrolase family.</text>
</comment>
<evidence type="ECO:0000259" key="9">
    <source>
        <dbReference type="Pfam" id="PF00149"/>
    </source>
</evidence>
<dbReference type="InterPro" id="IPR004843">
    <property type="entry name" value="Calcineurin-like_PHP"/>
</dbReference>